<evidence type="ECO:0000256" key="1">
    <source>
        <dbReference type="ARBA" id="ARBA00022729"/>
    </source>
</evidence>
<reference evidence="3 4" key="1">
    <citation type="submission" date="2016-10" db="EMBL/GenBank/DDBJ databases">
        <authorList>
            <person name="de Groot N.N."/>
        </authorList>
    </citation>
    <scope>NUCLEOTIDE SEQUENCE [LARGE SCALE GENOMIC DNA]</scope>
    <source>
        <strain evidence="3 4">ATCC 700224</strain>
    </source>
</reference>
<protein>
    <submittedName>
        <fullName evidence="3">Putative spermidine/putrescine transport system substrate-binding protein</fullName>
    </submittedName>
</protein>
<accession>A0A1G7ABG7</accession>
<dbReference type="SUPFAM" id="SSF53850">
    <property type="entry name" value="Periplasmic binding protein-like II"/>
    <property type="match status" value="1"/>
</dbReference>
<name>A0A1G7ABG7_9PROT</name>
<dbReference type="OrthoDB" id="9815444at2"/>
<dbReference type="STRING" id="69960.SAMN05421720_103258"/>
<dbReference type="InterPro" id="IPR006059">
    <property type="entry name" value="SBP"/>
</dbReference>
<dbReference type="PANTHER" id="PTHR30222:SF2">
    <property type="entry name" value="ABC TRANSPORTER SUBSTRATE-BINDING PROTEIN"/>
    <property type="match status" value="1"/>
</dbReference>
<dbReference type="CDD" id="cd13589">
    <property type="entry name" value="PBP2_polyamine_RpCGA009"/>
    <property type="match status" value="1"/>
</dbReference>
<dbReference type="AlphaFoldDB" id="A0A1G7ABG7"/>
<feature type="signal peptide" evidence="2">
    <location>
        <begin position="1"/>
        <end position="29"/>
    </location>
</feature>
<dbReference type="Proteomes" id="UP000199412">
    <property type="component" value="Unassembled WGS sequence"/>
</dbReference>
<gene>
    <name evidence="3" type="ORF">SAMN05421720_103258</name>
</gene>
<evidence type="ECO:0000313" key="4">
    <source>
        <dbReference type="Proteomes" id="UP000199412"/>
    </source>
</evidence>
<dbReference type="Gene3D" id="3.40.190.10">
    <property type="entry name" value="Periplasmic binding protein-like II"/>
    <property type="match status" value="2"/>
</dbReference>
<evidence type="ECO:0000313" key="3">
    <source>
        <dbReference type="EMBL" id="SDE12141.1"/>
    </source>
</evidence>
<evidence type="ECO:0000256" key="2">
    <source>
        <dbReference type="SAM" id="SignalP"/>
    </source>
</evidence>
<organism evidence="3 4">
    <name type="scientific">Rhodospira trueperi</name>
    <dbReference type="NCBI Taxonomy" id="69960"/>
    <lineage>
        <taxon>Bacteria</taxon>
        <taxon>Pseudomonadati</taxon>
        <taxon>Pseudomonadota</taxon>
        <taxon>Alphaproteobacteria</taxon>
        <taxon>Rhodospirillales</taxon>
        <taxon>Rhodospirillaceae</taxon>
        <taxon>Rhodospira</taxon>
    </lineage>
</organism>
<dbReference type="Pfam" id="PF13416">
    <property type="entry name" value="SBP_bac_8"/>
    <property type="match status" value="1"/>
</dbReference>
<dbReference type="RefSeq" id="WP_092783939.1">
    <property type="nucleotide sequence ID" value="NZ_FNAP01000003.1"/>
</dbReference>
<keyword evidence="4" id="KW-1185">Reference proteome</keyword>
<proteinExistence type="predicted"/>
<feature type="chain" id="PRO_5011706746" evidence="2">
    <location>
        <begin position="30"/>
        <end position="366"/>
    </location>
</feature>
<dbReference type="EMBL" id="FNAP01000003">
    <property type="protein sequence ID" value="SDE12141.1"/>
    <property type="molecule type" value="Genomic_DNA"/>
</dbReference>
<dbReference type="PANTHER" id="PTHR30222">
    <property type="entry name" value="SPERMIDINE/PUTRESCINE-BINDING PERIPLASMIC PROTEIN"/>
    <property type="match status" value="1"/>
</dbReference>
<keyword evidence="1 2" id="KW-0732">Signal</keyword>
<sequence>MTSATQRFRAPLAAACALALAGAASPALAEDLNVVSWGGAYTKSQQEAYYTPWEEKTGHTINSIDYDGNVAPVKAQVESGNVDWDVVDVELSDAVRLCDEGLLEILPLEDLPPAADGTPADEDFIDGSVMDCGVGNIVWSTAIAYDESQFSDNPPSSMADFFDVETYPGKRGLSNTAKANLEFALVADGVAPGDVYDVLSTPEGVDRAFAMLDKIKDDVVWWDAGAQPPQMLADGEVSMTSAYNGRIFNAIAVEDKPFKIIWDGQVFYIDLFVIPKGAPNKDLAWEFIKFATGTQPLADQAAWISYGPVRQSSVPLVGKHAEAGIEMAPHMPTAPENFETAVQVDHYWWADHADEMNERFNAWLAQ</sequence>